<name>A0A445MXG6_9BACT</name>
<evidence type="ECO:0000256" key="1">
    <source>
        <dbReference type="PROSITE-ProRule" id="PRU00339"/>
    </source>
</evidence>
<reference evidence="4" key="1">
    <citation type="submission" date="2018-01" db="EMBL/GenBank/DDBJ databases">
        <authorList>
            <person name="Regsiter A."/>
            <person name="William W."/>
        </authorList>
    </citation>
    <scope>NUCLEOTIDE SEQUENCE</scope>
    <source>
        <strain evidence="4">TRIP AH-1</strain>
    </source>
</reference>
<feature type="chain" id="PRO_5019405500" evidence="3">
    <location>
        <begin position="22"/>
        <end position="158"/>
    </location>
</feature>
<dbReference type="Gene3D" id="1.25.40.10">
    <property type="entry name" value="Tetratricopeptide repeat domain"/>
    <property type="match status" value="1"/>
</dbReference>
<dbReference type="AlphaFoldDB" id="A0A445MXG6"/>
<evidence type="ECO:0000256" key="3">
    <source>
        <dbReference type="SAM" id="SignalP"/>
    </source>
</evidence>
<dbReference type="PROSITE" id="PS51257">
    <property type="entry name" value="PROKAR_LIPOPROTEIN"/>
    <property type="match status" value="1"/>
</dbReference>
<feature type="compositionally biased region" description="Basic and acidic residues" evidence="2">
    <location>
        <begin position="44"/>
        <end position="56"/>
    </location>
</feature>
<organism evidence="4">
    <name type="scientific">uncultured Desulfobacterium sp</name>
    <dbReference type="NCBI Taxonomy" id="201089"/>
    <lineage>
        <taxon>Bacteria</taxon>
        <taxon>Pseudomonadati</taxon>
        <taxon>Thermodesulfobacteriota</taxon>
        <taxon>Desulfobacteria</taxon>
        <taxon>Desulfobacterales</taxon>
        <taxon>Desulfobacteriaceae</taxon>
        <taxon>Desulfobacterium</taxon>
        <taxon>environmental samples</taxon>
    </lineage>
</organism>
<feature type="region of interest" description="Disordered" evidence="2">
    <location>
        <begin position="28"/>
        <end position="65"/>
    </location>
</feature>
<dbReference type="SUPFAM" id="SSF48452">
    <property type="entry name" value="TPR-like"/>
    <property type="match status" value="1"/>
</dbReference>
<dbReference type="Pfam" id="PF14559">
    <property type="entry name" value="TPR_19"/>
    <property type="match status" value="1"/>
</dbReference>
<dbReference type="PROSITE" id="PS50005">
    <property type="entry name" value="TPR"/>
    <property type="match status" value="1"/>
</dbReference>
<feature type="compositionally biased region" description="Low complexity" evidence="2">
    <location>
        <begin position="28"/>
        <end position="39"/>
    </location>
</feature>
<accession>A0A445MXG6</accession>
<evidence type="ECO:0000313" key="4">
    <source>
        <dbReference type="EMBL" id="SPD74224.1"/>
    </source>
</evidence>
<gene>
    <name evidence="4" type="ORF">PITCH_A2180003</name>
</gene>
<feature type="signal peptide" evidence="3">
    <location>
        <begin position="1"/>
        <end position="21"/>
    </location>
</feature>
<keyword evidence="1" id="KW-0802">TPR repeat</keyword>
<protein>
    <submittedName>
        <fullName evidence="4">Uncharacterized protein</fullName>
    </submittedName>
</protein>
<proteinExistence type="predicted"/>
<evidence type="ECO:0000256" key="2">
    <source>
        <dbReference type="SAM" id="MobiDB-lite"/>
    </source>
</evidence>
<dbReference type="EMBL" id="OJIN01000133">
    <property type="protein sequence ID" value="SPD74224.1"/>
    <property type="molecule type" value="Genomic_DNA"/>
</dbReference>
<keyword evidence="3" id="KW-0732">Signal</keyword>
<dbReference type="InterPro" id="IPR011990">
    <property type="entry name" value="TPR-like_helical_dom_sf"/>
</dbReference>
<feature type="repeat" description="TPR" evidence="1">
    <location>
        <begin position="70"/>
        <end position="103"/>
    </location>
</feature>
<dbReference type="InterPro" id="IPR019734">
    <property type="entry name" value="TPR_rpt"/>
</dbReference>
<sequence>MNANKSLLLVAALCLALSGCAARTVTIPTTKPSTTRPPSTQEPIEPRKPVETRKQPEAPVEDNSPRAIAALTLTDQAKMQLKNGQPDQAISTLERAINLNPGSGQNYYYLAEAWLMKKNITQAVECNNIAADSLRGDSSWTARVTKQKRRIQSQLKPQ</sequence>